<accession>A0A1J1I1T8</accession>
<dbReference type="GO" id="GO:0050830">
    <property type="term" value="P:defense response to Gram-positive bacterium"/>
    <property type="evidence" value="ECO:0007669"/>
    <property type="project" value="UniProtKB-ARBA"/>
</dbReference>
<evidence type="ECO:0000256" key="2">
    <source>
        <dbReference type="SAM" id="SignalP"/>
    </source>
</evidence>
<dbReference type="Proteomes" id="UP000183832">
    <property type="component" value="Unassembled WGS sequence"/>
</dbReference>
<dbReference type="EMBL" id="CVRI01000038">
    <property type="protein sequence ID" value="CRK94253.1"/>
    <property type="molecule type" value="Genomic_DNA"/>
</dbReference>
<evidence type="ECO:0000313" key="5">
    <source>
        <dbReference type="Proteomes" id="UP000183832"/>
    </source>
</evidence>
<keyword evidence="5" id="KW-1185">Reference proteome</keyword>
<protein>
    <submittedName>
        <fullName evidence="4">CLUMA_CG007768, isoform A</fullName>
    </submittedName>
</protein>
<evidence type="ECO:0000259" key="3">
    <source>
        <dbReference type="Pfam" id="PF01097"/>
    </source>
</evidence>
<proteinExistence type="predicted"/>
<dbReference type="InterPro" id="IPR001542">
    <property type="entry name" value="Defensin_invertebrate/fungal"/>
</dbReference>
<feature type="domain" description="Invertebrate defensins family profile" evidence="3">
    <location>
        <begin position="52"/>
        <end position="82"/>
    </location>
</feature>
<name>A0A1J1I1T8_9DIPT</name>
<sequence>MTKIIFITFLALIAIAYSSANSVGSQSDEIPMVEGEEAKISSCSEKWIPFSVRNAACNTWCMKVLKRPGGYCDGKTLICTCYKP</sequence>
<dbReference type="Pfam" id="PF01097">
    <property type="entry name" value="Defensin_2"/>
    <property type="match status" value="1"/>
</dbReference>
<feature type="chain" id="PRO_5011978001" evidence="2">
    <location>
        <begin position="21"/>
        <end position="84"/>
    </location>
</feature>
<reference evidence="4 5" key="1">
    <citation type="submission" date="2015-04" db="EMBL/GenBank/DDBJ databases">
        <authorList>
            <person name="Syromyatnikov M.Y."/>
            <person name="Popov V.N."/>
        </authorList>
    </citation>
    <scope>NUCLEOTIDE SEQUENCE [LARGE SCALE GENOMIC DNA]</scope>
</reference>
<dbReference type="GO" id="GO:0005576">
    <property type="term" value="C:extracellular region"/>
    <property type="evidence" value="ECO:0007669"/>
    <property type="project" value="UniProtKB-ARBA"/>
</dbReference>
<evidence type="ECO:0000313" key="4">
    <source>
        <dbReference type="EMBL" id="CRK94253.1"/>
    </source>
</evidence>
<dbReference type="AlphaFoldDB" id="A0A1J1I1T8"/>
<organism evidence="4 5">
    <name type="scientific">Clunio marinus</name>
    <dbReference type="NCBI Taxonomy" id="568069"/>
    <lineage>
        <taxon>Eukaryota</taxon>
        <taxon>Metazoa</taxon>
        <taxon>Ecdysozoa</taxon>
        <taxon>Arthropoda</taxon>
        <taxon>Hexapoda</taxon>
        <taxon>Insecta</taxon>
        <taxon>Pterygota</taxon>
        <taxon>Neoptera</taxon>
        <taxon>Endopterygota</taxon>
        <taxon>Diptera</taxon>
        <taxon>Nematocera</taxon>
        <taxon>Chironomoidea</taxon>
        <taxon>Chironomidae</taxon>
        <taxon>Clunio</taxon>
    </lineage>
</organism>
<evidence type="ECO:0000256" key="1">
    <source>
        <dbReference type="ARBA" id="ARBA00023157"/>
    </source>
</evidence>
<feature type="signal peptide" evidence="2">
    <location>
        <begin position="1"/>
        <end position="20"/>
    </location>
</feature>
<dbReference type="SUPFAM" id="SSF57095">
    <property type="entry name" value="Scorpion toxin-like"/>
    <property type="match status" value="1"/>
</dbReference>
<keyword evidence="2" id="KW-0732">Signal</keyword>
<gene>
    <name evidence="4" type="ORF">CLUMA_CG007768</name>
</gene>
<keyword evidence="1" id="KW-1015">Disulfide bond</keyword>
<dbReference type="InterPro" id="IPR036574">
    <property type="entry name" value="Scorpion_toxin-like_sf"/>
</dbReference>